<dbReference type="Proteomes" id="UP000335636">
    <property type="component" value="Unassembled WGS sequence"/>
</dbReference>
<evidence type="ECO:0000313" key="2">
    <source>
        <dbReference type="EMBL" id="VTJ75413.1"/>
    </source>
</evidence>
<accession>A0A5E4C0J2</accession>
<organism evidence="2 3">
    <name type="scientific">Marmota monax</name>
    <name type="common">Woodchuck</name>
    <dbReference type="NCBI Taxonomy" id="9995"/>
    <lineage>
        <taxon>Eukaryota</taxon>
        <taxon>Metazoa</taxon>
        <taxon>Chordata</taxon>
        <taxon>Craniata</taxon>
        <taxon>Vertebrata</taxon>
        <taxon>Euteleostomi</taxon>
        <taxon>Mammalia</taxon>
        <taxon>Eutheria</taxon>
        <taxon>Euarchontoglires</taxon>
        <taxon>Glires</taxon>
        <taxon>Rodentia</taxon>
        <taxon>Sciuromorpha</taxon>
        <taxon>Sciuridae</taxon>
        <taxon>Xerinae</taxon>
        <taxon>Marmotini</taxon>
        <taxon>Marmota</taxon>
    </lineage>
</organism>
<reference evidence="2" key="1">
    <citation type="submission" date="2019-04" db="EMBL/GenBank/DDBJ databases">
        <authorList>
            <person name="Alioto T."/>
            <person name="Alioto T."/>
        </authorList>
    </citation>
    <scope>NUCLEOTIDE SEQUENCE [LARGE SCALE GENOMIC DNA]</scope>
</reference>
<feature type="region of interest" description="Disordered" evidence="1">
    <location>
        <begin position="57"/>
        <end position="144"/>
    </location>
</feature>
<gene>
    <name evidence="2" type="ORF">MONAX_5E001027</name>
</gene>
<proteinExistence type="predicted"/>
<feature type="region of interest" description="Disordered" evidence="1">
    <location>
        <begin position="28"/>
        <end position="47"/>
    </location>
</feature>
<feature type="compositionally biased region" description="Polar residues" evidence="1">
    <location>
        <begin position="36"/>
        <end position="47"/>
    </location>
</feature>
<name>A0A5E4C0J2_MARMO</name>
<comment type="caution">
    <text evidence="2">The sequence shown here is derived from an EMBL/GenBank/DDBJ whole genome shotgun (WGS) entry which is preliminary data.</text>
</comment>
<evidence type="ECO:0000256" key="1">
    <source>
        <dbReference type="SAM" id="MobiDB-lite"/>
    </source>
</evidence>
<evidence type="ECO:0000313" key="3">
    <source>
        <dbReference type="Proteomes" id="UP000335636"/>
    </source>
</evidence>
<protein>
    <submittedName>
        <fullName evidence="2">Uncharacterized protein</fullName>
    </submittedName>
</protein>
<feature type="compositionally biased region" description="Polar residues" evidence="1">
    <location>
        <begin position="59"/>
        <end position="69"/>
    </location>
</feature>
<keyword evidence="3" id="KW-1185">Reference proteome</keyword>
<dbReference type="AlphaFoldDB" id="A0A5E4C0J2"/>
<feature type="compositionally biased region" description="Basic and acidic residues" evidence="1">
    <location>
        <begin position="105"/>
        <end position="123"/>
    </location>
</feature>
<sequence length="144" mass="16457">MDSIGAQALYSSERPLFTYHQTFQLSLSSSKEKWHTTNNKRTSDNKPCTITFIQDKMQRSSNKTVNQLMVQDDRTTTKIPHTKVNTARHHGNTTTDAITHHPKKKSTEATPDHQEKHTEEQKKSLAPNPLRDPPQKKKQKKGGI</sequence>
<dbReference type="EMBL" id="CABDUW010000799">
    <property type="protein sequence ID" value="VTJ75413.1"/>
    <property type="molecule type" value="Genomic_DNA"/>
</dbReference>